<keyword evidence="3" id="KW-0479">Metal-binding</keyword>
<comment type="caution">
    <text evidence="7">The sequence shown here is derived from an EMBL/GenBank/DDBJ whole genome shotgun (WGS) entry which is preliminary data.</text>
</comment>
<dbReference type="PANTHER" id="PTHR10625:SF17">
    <property type="entry name" value="HISTONE DEACETYLASE 8"/>
    <property type="match status" value="1"/>
</dbReference>
<dbReference type="AlphaFoldDB" id="A0A0A3Y342"/>
<comment type="cofactor">
    <cofactor evidence="1">
        <name>Zn(2+)</name>
        <dbReference type="ChEBI" id="CHEBI:29105"/>
    </cofactor>
</comment>
<dbReference type="RefSeq" id="WP_028158933.1">
    <property type="nucleotide sequence ID" value="NZ_JANUDC010000001.1"/>
</dbReference>
<dbReference type="EMBL" id="JRPN01000006">
    <property type="protein sequence ID" value="KGT79811.1"/>
    <property type="molecule type" value="Genomic_DNA"/>
</dbReference>
<dbReference type="eggNOG" id="COG0123">
    <property type="taxonomic scope" value="Bacteria"/>
</dbReference>
<dbReference type="InterPro" id="IPR023696">
    <property type="entry name" value="Ureohydrolase_dom_sf"/>
</dbReference>
<sequence length="341" mass="36706">MKAVHTELHRSHDPQFFLVRGVVKRTTEQPERADRLLKGLKDGKHQLVEPTTFGQGPRARIHSPEYLSFLSEAWDAWTALGDSGPEMIGNIHPVRHAATYPTHIVGRLGWHTADTAAPIGPGTWAAACAATDVAVTAAQMVMDGEDATYALCRPPGHHAYRDMAGGFCFLNNSAIAAAHLRLKHERVVILDVDVHHGNGTQGIFYARPDVYTVSIHADPIAYYPYVWGYAHERGEGPGLGANLNIPLAIGTGDDGYIQAMDVARRAIESFAPGALVIALGLDASEHDPLRGLAVTTPGFRRIGQAIAKMGLPTVFVQEGGYLSDILGANLTSVLAGFEEAR</sequence>
<dbReference type="GO" id="GO:0004407">
    <property type="term" value="F:histone deacetylase activity"/>
    <property type="evidence" value="ECO:0007669"/>
    <property type="project" value="TreeGrafter"/>
</dbReference>
<evidence type="ECO:0000313" key="8">
    <source>
        <dbReference type="Proteomes" id="UP000030377"/>
    </source>
</evidence>
<gene>
    <name evidence="7" type="ORF">MA20_09840</name>
</gene>
<dbReference type="CDD" id="cd10001">
    <property type="entry name" value="HDAC_classII_APAH"/>
    <property type="match status" value="1"/>
</dbReference>
<dbReference type="GO" id="GO:0046872">
    <property type="term" value="F:metal ion binding"/>
    <property type="evidence" value="ECO:0007669"/>
    <property type="project" value="UniProtKB-KW"/>
</dbReference>
<dbReference type="InterPro" id="IPR000286">
    <property type="entry name" value="HDACs"/>
</dbReference>
<dbReference type="STRING" id="375.BKD09_RS40185"/>
<dbReference type="Proteomes" id="UP000030377">
    <property type="component" value="Unassembled WGS sequence"/>
</dbReference>
<evidence type="ECO:0000259" key="6">
    <source>
        <dbReference type="Pfam" id="PF00850"/>
    </source>
</evidence>
<dbReference type="InterPro" id="IPR023801">
    <property type="entry name" value="His_deacetylse_dom"/>
</dbReference>
<evidence type="ECO:0000256" key="1">
    <source>
        <dbReference type="ARBA" id="ARBA00001947"/>
    </source>
</evidence>
<organism evidence="7 8">
    <name type="scientific">Bradyrhizobium japonicum</name>
    <dbReference type="NCBI Taxonomy" id="375"/>
    <lineage>
        <taxon>Bacteria</taxon>
        <taxon>Pseudomonadati</taxon>
        <taxon>Pseudomonadota</taxon>
        <taxon>Alphaproteobacteria</taxon>
        <taxon>Hyphomicrobiales</taxon>
        <taxon>Nitrobacteraceae</taxon>
        <taxon>Bradyrhizobium</taxon>
    </lineage>
</organism>
<evidence type="ECO:0000256" key="2">
    <source>
        <dbReference type="ARBA" id="ARBA00005947"/>
    </source>
</evidence>
<reference evidence="7 8" key="1">
    <citation type="submission" date="2014-09" db="EMBL/GenBank/DDBJ databases">
        <title>Draft genome of Bradyrhizobium japonicum Is-34.</title>
        <authorList>
            <person name="Tsurumaru H."/>
            <person name="Yamakawa T."/>
            <person name="Hashimoto S."/>
            <person name="Okizaki K."/>
            <person name="Kanesaki Y."/>
            <person name="Yoshikawa H."/>
            <person name="Yajima S."/>
        </authorList>
    </citation>
    <scope>NUCLEOTIDE SEQUENCE [LARGE SCALE GENOMIC DNA]</scope>
    <source>
        <strain evidence="7 8">Is-34</strain>
    </source>
</reference>
<evidence type="ECO:0000256" key="4">
    <source>
        <dbReference type="ARBA" id="ARBA00022801"/>
    </source>
</evidence>
<dbReference type="PANTHER" id="PTHR10625">
    <property type="entry name" value="HISTONE DEACETYLASE HDAC1-RELATED"/>
    <property type="match status" value="1"/>
</dbReference>
<comment type="similarity">
    <text evidence="2">Belongs to the histone deacetylase family.</text>
</comment>
<feature type="domain" description="Histone deacetylase" evidence="6">
    <location>
        <begin position="27"/>
        <end position="335"/>
    </location>
</feature>
<dbReference type="Pfam" id="PF00850">
    <property type="entry name" value="Hist_deacetyl"/>
    <property type="match status" value="1"/>
</dbReference>
<accession>A0A0A3Y342</accession>
<protein>
    <submittedName>
        <fullName evidence="7">Acetylpolyamine aminohydrolase</fullName>
    </submittedName>
</protein>
<name>A0A0A3Y342_BRAJP</name>
<dbReference type="GO" id="GO:0040029">
    <property type="term" value="P:epigenetic regulation of gene expression"/>
    <property type="evidence" value="ECO:0007669"/>
    <property type="project" value="TreeGrafter"/>
</dbReference>
<evidence type="ECO:0000313" key="7">
    <source>
        <dbReference type="EMBL" id="KGT79811.1"/>
    </source>
</evidence>
<dbReference type="PRINTS" id="PR01270">
    <property type="entry name" value="HDASUPER"/>
</dbReference>
<keyword evidence="5" id="KW-0862">Zinc</keyword>
<evidence type="ECO:0000256" key="5">
    <source>
        <dbReference type="ARBA" id="ARBA00022833"/>
    </source>
</evidence>
<dbReference type="SUPFAM" id="SSF52768">
    <property type="entry name" value="Arginase/deacetylase"/>
    <property type="match status" value="1"/>
</dbReference>
<keyword evidence="4 7" id="KW-0378">Hydrolase</keyword>
<dbReference type="InterPro" id="IPR037138">
    <property type="entry name" value="His_deacetylse_dom_sf"/>
</dbReference>
<proteinExistence type="inferred from homology"/>
<evidence type="ECO:0000256" key="3">
    <source>
        <dbReference type="ARBA" id="ARBA00022723"/>
    </source>
</evidence>
<dbReference type="Gene3D" id="3.40.800.20">
    <property type="entry name" value="Histone deacetylase domain"/>
    <property type="match status" value="1"/>
</dbReference>
<dbReference type="GO" id="GO:0016787">
    <property type="term" value="F:hydrolase activity"/>
    <property type="evidence" value="ECO:0007669"/>
    <property type="project" value="UniProtKB-KW"/>
</dbReference>